<comment type="subcellular location">
    <subcellularLocation>
        <location evidence="9">Cell membrane</location>
        <topology evidence="9">Multi-pass membrane protein</topology>
    </subcellularLocation>
    <subcellularLocation>
        <location evidence="1">Membrane</location>
        <topology evidence="1">Multi-pass membrane protein</topology>
    </subcellularLocation>
</comment>
<comment type="caution">
    <text evidence="12">The sequence shown here is derived from an EMBL/GenBank/DDBJ whole genome shotgun (WGS) entry which is preliminary data.</text>
</comment>
<evidence type="ECO:0000256" key="7">
    <source>
        <dbReference type="ARBA" id="ARBA00023136"/>
    </source>
</evidence>
<evidence type="ECO:0000256" key="1">
    <source>
        <dbReference type="ARBA" id="ARBA00004141"/>
    </source>
</evidence>
<comment type="function">
    <text evidence="9">Channel that opens in response to stretch forces in the membrane lipid bilayer. May participate in the regulation of osmotic pressure changes within the cell.</text>
</comment>
<evidence type="ECO:0000256" key="3">
    <source>
        <dbReference type="ARBA" id="ARBA00022475"/>
    </source>
</evidence>
<comment type="similarity">
    <text evidence="9">Belongs to the MscL family.</text>
</comment>
<dbReference type="HAMAP" id="MF_00115">
    <property type="entry name" value="MscL"/>
    <property type="match status" value="1"/>
</dbReference>
<gene>
    <name evidence="9 12" type="primary">mscL</name>
    <name evidence="11" type="ORF">TK11N_25010</name>
    <name evidence="12" type="ORF">TK2N_24980</name>
</gene>
<dbReference type="NCBIfam" id="TIGR00220">
    <property type="entry name" value="mscL"/>
    <property type="match status" value="1"/>
</dbReference>
<evidence type="ECO:0000256" key="8">
    <source>
        <dbReference type="ARBA" id="ARBA00023303"/>
    </source>
</evidence>
<feature type="transmembrane region" description="Helical" evidence="9">
    <location>
        <begin position="81"/>
        <end position="99"/>
    </location>
</feature>
<dbReference type="PRINTS" id="PR01264">
    <property type="entry name" value="MECHCHANNEL"/>
</dbReference>
<keyword evidence="3 9" id="KW-1003">Cell membrane</keyword>
<dbReference type="GO" id="GO:0008381">
    <property type="term" value="F:mechanosensitive monoatomic ion channel activity"/>
    <property type="evidence" value="ECO:0007669"/>
    <property type="project" value="UniProtKB-UniRule"/>
</dbReference>
<dbReference type="AlphaFoldDB" id="A0AAN4ZQE2"/>
<dbReference type="SUPFAM" id="SSF81330">
    <property type="entry name" value="Gated mechanosensitive channel"/>
    <property type="match status" value="1"/>
</dbReference>
<dbReference type="PANTHER" id="PTHR30266">
    <property type="entry name" value="MECHANOSENSITIVE CHANNEL MSCL"/>
    <property type="match status" value="1"/>
</dbReference>
<dbReference type="GO" id="GO:0005886">
    <property type="term" value="C:plasma membrane"/>
    <property type="evidence" value="ECO:0007669"/>
    <property type="project" value="UniProtKB-SubCell"/>
</dbReference>
<evidence type="ECO:0000313" key="11">
    <source>
        <dbReference type="EMBL" id="GEQ50649.1"/>
    </source>
</evidence>
<feature type="region of interest" description="Disordered" evidence="10">
    <location>
        <begin position="131"/>
        <end position="161"/>
    </location>
</feature>
<feature type="compositionally biased region" description="Acidic residues" evidence="10">
    <location>
        <begin position="137"/>
        <end position="149"/>
    </location>
</feature>
<keyword evidence="2 9" id="KW-0813">Transport</keyword>
<keyword evidence="5 9" id="KW-1133">Transmembrane helix</keyword>
<dbReference type="Gene3D" id="1.10.1200.120">
    <property type="entry name" value="Large-conductance mechanosensitive channel, MscL, domain 1"/>
    <property type="match status" value="1"/>
</dbReference>
<feature type="transmembrane region" description="Helical" evidence="9">
    <location>
        <begin position="12"/>
        <end position="34"/>
    </location>
</feature>
<reference evidence="12" key="1">
    <citation type="submission" date="2019-08" db="EMBL/GenBank/DDBJ databases">
        <authorList>
            <person name="Ishikawa M."/>
            <person name="Suzuki T."/>
            <person name="Matsutani M."/>
        </authorList>
    </citation>
    <scope>NUCLEOTIDE SEQUENCE</scope>
    <source>
        <strain evidence="12">7C1</strain>
        <strain evidence="11">8C4</strain>
    </source>
</reference>
<evidence type="ECO:0000256" key="6">
    <source>
        <dbReference type="ARBA" id="ARBA00023065"/>
    </source>
</evidence>
<evidence type="ECO:0000313" key="14">
    <source>
        <dbReference type="Proteomes" id="UP000886607"/>
    </source>
</evidence>
<keyword evidence="7 9" id="KW-0472">Membrane</keyword>
<dbReference type="InterPro" id="IPR037673">
    <property type="entry name" value="MSC/AndL"/>
</dbReference>
<evidence type="ECO:0000313" key="12">
    <source>
        <dbReference type="EMBL" id="GEQ55654.1"/>
    </source>
</evidence>
<evidence type="ECO:0000256" key="10">
    <source>
        <dbReference type="SAM" id="MobiDB-lite"/>
    </source>
</evidence>
<organism evidence="12 13">
    <name type="scientific">Tetragenococcus koreensis</name>
    <dbReference type="NCBI Taxonomy" id="290335"/>
    <lineage>
        <taxon>Bacteria</taxon>
        <taxon>Bacillati</taxon>
        <taxon>Bacillota</taxon>
        <taxon>Bacilli</taxon>
        <taxon>Lactobacillales</taxon>
        <taxon>Enterococcaceae</taxon>
        <taxon>Tetragenococcus</taxon>
    </lineage>
</organism>
<proteinExistence type="inferred from homology"/>
<evidence type="ECO:0000256" key="5">
    <source>
        <dbReference type="ARBA" id="ARBA00022989"/>
    </source>
</evidence>
<dbReference type="EMBL" id="BKBQ01000095">
    <property type="protein sequence ID" value="GEQ55654.1"/>
    <property type="molecule type" value="Genomic_DNA"/>
</dbReference>
<reference evidence="12" key="2">
    <citation type="journal article" date="2020" name="Int. Dairy J.">
        <title>Lactic acid bacterial diversity in Brie cheese focusing on salt concentration and pH of isolation medium and characterisation of halophilic and alkaliphilic lactic acid bacterial isolates.</title>
        <authorList>
            <person name="Unno R."/>
            <person name="Matsutani M."/>
            <person name="Suzuki T."/>
            <person name="Kodama K."/>
            <person name="Matsushita H."/>
            <person name="Yamasato K."/>
            <person name="Koizumi Y."/>
            <person name="Ishikawa M."/>
        </authorList>
    </citation>
    <scope>NUCLEOTIDE SEQUENCE</scope>
    <source>
        <strain evidence="12">7C1</strain>
        <strain evidence="11">8C4</strain>
    </source>
</reference>
<dbReference type="KEGG" id="tkr:C7K43_10365"/>
<keyword evidence="4 9" id="KW-0812">Transmembrane</keyword>
<protein>
    <recommendedName>
        <fullName evidence="9">Large-conductance mechanosensitive channel</fullName>
    </recommendedName>
</protein>
<feature type="compositionally biased region" description="Basic and acidic residues" evidence="10">
    <location>
        <begin position="150"/>
        <end position="161"/>
    </location>
</feature>
<accession>A0AAN4ZQE2</accession>
<dbReference type="EMBL" id="BKBO01000096">
    <property type="protein sequence ID" value="GEQ50649.1"/>
    <property type="molecule type" value="Genomic_DNA"/>
</dbReference>
<dbReference type="Proteomes" id="UP000886607">
    <property type="component" value="Unassembled WGS sequence"/>
</dbReference>
<keyword evidence="14" id="KW-1185">Reference proteome</keyword>
<keyword evidence="8 9" id="KW-0407">Ion channel</keyword>
<evidence type="ECO:0000256" key="2">
    <source>
        <dbReference type="ARBA" id="ARBA00022448"/>
    </source>
</evidence>
<dbReference type="InterPro" id="IPR036019">
    <property type="entry name" value="MscL_channel"/>
</dbReference>
<dbReference type="Pfam" id="PF01741">
    <property type="entry name" value="MscL"/>
    <property type="match status" value="1"/>
</dbReference>
<dbReference type="GeneID" id="69986348"/>
<comment type="subunit">
    <text evidence="9">Homopentamer.</text>
</comment>
<keyword evidence="6 9" id="KW-0406">Ion transport</keyword>
<dbReference type="Proteomes" id="UP000886597">
    <property type="component" value="Unassembled WGS sequence"/>
</dbReference>
<sequence length="161" mass="17628">MKRVFSEFKEFILAGDVLDLAVGVVIGSAFTAIVNQVVEGLITPLVGWLVAAITGTKDLESSLSVLDWSPRAGVTFQFGDVVSAIITFIITGFILFLIVKTANKANLTQQEEAAPTAEEYLAEIRDLMRQEQGLPVESDEDNQVEETEETDKKTDSEDTQE</sequence>
<dbReference type="InterPro" id="IPR001185">
    <property type="entry name" value="MS_channel"/>
</dbReference>
<dbReference type="RefSeq" id="WP_124006777.1">
    <property type="nucleotide sequence ID" value="NZ_BJYN01000002.1"/>
</dbReference>
<evidence type="ECO:0000313" key="13">
    <source>
        <dbReference type="Proteomes" id="UP000886597"/>
    </source>
</evidence>
<name>A0AAN4ZQE2_9ENTE</name>
<evidence type="ECO:0000256" key="9">
    <source>
        <dbReference type="HAMAP-Rule" id="MF_00115"/>
    </source>
</evidence>
<evidence type="ECO:0000256" key="4">
    <source>
        <dbReference type="ARBA" id="ARBA00022692"/>
    </source>
</evidence>
<dbReference type="PANTHER" id="PTHR30266:SF2">
    <property type="entry name" value="LARGE-CONDUCTANCE MECHANOSENSITIVE CHANNEL"/>
    <property type="match status" value="1"/>
</dbReference>